<reference evidence="1 2" key="1">
    <citation type="journal article" date="2009" name="Stand. Genomic Sci.">
        <title>Complete genome sequence of Pirellula staleyi type strain (ATCC 27377).</title>
        <authorList>
            <person name="Clum A."/>
            <person name="Tindall B.J."/>
            <person name="Sikorski J."/>
            <person name="Ivanova N."/>
            <person name="Mavrommatis K."/>
            <person name="Lucas S."/>
            <person name="Glavina del Rio T."/>
            <person name="Nolan M."/>
            <person name="Chen F."/>
            <person name="Tice H."/>
            <person name="Pitluck S."/>
            <person name="Cheng J.F."/>
            <person name="Chertkov O."/>
            <person name="Brettin T."/>
            <person name="Han C."/>
            <person name="Detter J.C."/>
            <person name="Kuske C."/>
            <person name="Bruce D."/>
            <person name="Goodwin L."/>
            <person name="Ovchinikova G."/>
            <person name="Pati A."/>
            <person name="Mikhailova N."/>
            <person name="Chen A."/>
            <person name="Palaniappan K."/>
            <person name="Land M."/>
            <person name="Hauser L."/>
            <person name="Chang Y.J."/>
            <person name="Jeffries C.D."/>
            <person name="Chain P."/>
            <person name="Rohde M."/>
            <person name="Goker M."/>
            <person name="Bristow J."/>
            <person name="Eisen J.A."/>
            <person name="Markowitz V."/>
            <person name="Hugenholtz P."/>
            <person name="Kyrpides N.C."/>
            <person name="Klenk H.P."/>
            <person name="Lapidus A."/>
        </authorList>
    </citation>
    <scope>NUCLEOTIDE SEQUENCE [LARGE SCALE GENOMIC DNA]</scope>
    <source>
        <strain evidence="2">ATCC 27377 / DSM 6068 / ICPB 4128</strain>
    </source>
</reference>
<dbReference type="eggNOG" id="ENOG502ZCDM">
    <property type="taxonomic scope" value="Bacteria"/>
</dbReference>
<dbReference type="KEGG" id="psl:Psta_3746"/>
<sequence>MNYQSFCDDYYINVSLSTEMDLPQSRETVLHHFEQMKKHYPRMRNFFSRERGELVLEEDKDRGDYRWTSCEVRRISSGYVNPVSVEEAFKQHALLLDIAPYTLSVSPLDCETLSVTYGFDFTYRGNHNQLLLSALGIAPAFERLTNIPGAGVLAFDPSIQFAVDDDCRTQCRLSVESRTTAYHVRTREFPEEQVSVYFTTRRYGSLESGETFVTTMQRLSEIASEIVDNHILEHVLRPLKSTIAIS</sequence>
<name>D2R036_PIRSD</name>
<gene>
    <name evidence="1" type="ordered locus">Psta_3746</name>
</gene>
<accession>D2R036</accession>
<protein>
    <recommendedName>
        <fullName evidence="3">TIGR04255 family protein</fullName>
    </recommendedName>
</protein>
<proteinExistence type="predicted"/>
<organism evidence="1 2">
    <name type="scientific">Pirellula staleyi (strain ATCC 27377 / DSM 6068 / ICPB 4128)</name>
    <name type="common">Pirella staleyi</name>
    <dbReference type="NCBI Taxonomy" id="530564"/>
    <lineage>
        <taxon>Bacteria</taxon>
        <taxon>Pseudomonadati</taxon>
        <taxon>Planctomycetota</taxon>
        <taxon>Planctomycetia</taxon>
        <taxon>Pirellulales</taxon>
        <taxon>Pirellulaceae</taxon>
        <taxon>Pirellula</taxon>
    </lineage>
</organism>
<dbReference type="AlphaFoldDB" id="D2R036"/>
<dbReference type="Proteomes" id="UP000001887">
    <property type="component" value="Chromosome"/>
</dbReference>
<keyword evidence="2" id="KW-1185">Reference proteome</keyword>
<evidence type="ECO:0000313" key="2">
    <source>
        <dbReference type="Proteomes" id="UP000001887"/>
    </source>
</evidence>
<dbReference type="HOGENOM" id="CLU_1128253_0_0_0"/>
<dbReference type="EMBL" id="CP001848">
    <property type="protein sequence ID" value="ADB18401.1"/>
    <property type="molecule type" value="Genomic_DNA"/>
</dbReference>
<evidence type="ECO:0008006" key="3">
    <source>
        <dbReference type="Google" id="ProtNLM"/>
    </source>
</evidence>
<evidence type="ECO:0000313" key="1">
    <source>
        <dbReference type="EMBL" id="ADB18401.1"/>
    </source>
</evidence>